<dbReference type="InterPro" id="IPR036291">
    <property type="entry name" value="NAD(P)-bd_dom_sf"/>
</dbReference>
<dbReference type="InterPro" id="IPR020904">
    <property type="entry name" value="Sc_DH/Rdtase_CS"/>
</dbReference>
<dbReference type="SUPFAM" id="SSF51735">
    <property type="entry name" value="NAD(P)-binding Rossmann-fold domains"/>
    <property type="match status" value="1"/>
</dbReference>
<dbReference type="InterPro" id="IPR051122">
    <property type="entry name" value="SDR_DHRS6-like"/>
</dbReference>
<reference evidence="5" key="1">
    <citation type="journal article" date="2019" name="Int. J. Syst. Evol. Microbiol.">
        <title>The Global Catalogue of Microorganisms (GCM) 10K type strain sequencing project: providing services to taxonomists for standard genome sequencing and annotation.</title>
        <authorList>
            <consortium name="The Broad Institute Genomics Platform"/>
            <consortium name="The Broad Institute Genome Sequencing Center for Infectious Disease"/>
            <person name="Wu L."/>
            <person name="Ma J."/>
        </authorList>
    </citation>
    <scope>NUCLEOTIDE SEQUENCE [LARGE SCALE GENOMIC DNA]</scope>
    <source>
        <strain evidence="5">LMG 29894</strain>
    </source>
</reference>
<dbReference type="InterPro" id="IPR002347">
    <property type="entry name" value="SDR_fam"/>
</dbReference>
<dbReference type="PRINTS" id="PR00081">
    <property type="entry name" value="GDHRDH"/>
</dbReference>
<comment type="caution">
    <text evidence="4">The sequence shown here is derived from an EMBL/GenBank/DDBJ whole genome shotgun (WGS) entry which is preliminary data.</text>
</comment>
<dbReference type="PROSITE" id="PS00061">
    <property type="entry name" value="ADH_SHORT"/>
    <property type="match status" value="1"/>
</dbReference>
<protein>
    <submittedName>
        <fullName evidence="4">SDR family oxidoreductase</fullName>
    </submittedName>
</protein>
<evidence type="ECO:0000256" key="2">
    <source>
        <dbReference type="ARBA" id="ARBA00023002"/>
    </source>
</evidence>
<accession>A0ABV8MQZ4</accession>
<comment type="similarity">
    <text evidence="1">Belongs to the short-chain dehydrogenases/reductases (SDR) family.</text>
</comment>
<dbReference type="PANTHER" id="PTHR43477">
    <property type="entry name" value="DIHYDROANTICAPSIN 7-DEHYDROGENASE"/>
    <property type="match status" value="1"/>
</dbReference>
<dbReference type="EMBL" id="JBHSBU010000001">
    <property type="protein sequence ID" value="MFC4159286.1"/>
    <property type="molecule type" value="Genomic_DNA"/>
</dbReference>
<organism evidence="4 5">
    <name type="scientific">Chitinimonas lacunae</name>
    <dbReference type="NCBI Taxonomy" id="1963018"/>
    <lineage>
        <taxon>Bacteria</taxon>
        <taxon>Pseudomonadati</taxon>
        <taxon>Pseudomonadota</taxon>
        <taxon>Betaproteobacteria</taxon>
        <taxon>Neisseriales</taxon>
        <taxon>Chitinibacteraceae</taxon>
        <taxon>Chitinimonas</taxon>
    </lineage>
</organism>
<feature type="domain" description="Ketoreductase" evidence="3">
    <location>
        <begin position="7"/>
        <end position="181"/>
    </location>
</feature>
<keyword evidence="5" id="KW-1185">Reference proteome</keyword>
<dbReference type="SMART" id="SM00822">
    <property type="entry name" value="PKS_KR"/>
    <property type="match status" value="1"/>
</dbReference>
<dbReference type="Proteomes" id="UP001595791">
    <property type="component" value="Unassembled WGS sequence"/>
</dbReference>
<dbReference type="Pfam" id="PF13561">
    <property type="entry name" value="adh_short_C2"/>
    <property type="match status" value="1"/>
</dbReference>
<dbReference type="PANTHER" id="PTHR43477:SF1">
    <property type="entry name" value="DIHYDROANTICAPSIN 7-DEHYDROGENASE"/>
    <property type="match status" value="1"/>
</dbReference>
<keyword evidence="2" id="KW-0560">Oxidoreductase</keyword>
<dbReference type="InterPro" id="IPR057326">
    <property type="entry name" value="KR_dom"/>
</dbReference>
<dbReference type="Gene3D" id="3.40.50.720">
    <property type="entry name" value="NAD(P)-binding Rossmann-like Domain"/>
    <property type="match status" value="1"/>
</dbReference>
<name>A0ABV8MQZ4_9NEIS</name>
<evidence type="ECO:0000313" key="4">
    <source>
        <dbReference type="EMBL" id="MFC4159286.1"/>
    </source>
</evidence>
<evidence type="ECO:0000259" key="3">
    <source>
        <dbReference type="SMART" id="SM00822"/>
    </source>
</evidence>
<proteinExistence type="inferred from homology"/>
<sequence length="251" mass="26454">MQKLTGKTALITGGNSGIGLATALLFRAEGAQLAISGRNSATLEQARDALGEETLVVASDAGRLTDITMLMQKVETRFGHLDILFVNAGNSVPAPFAEVTESQFDEMNGVLFKGVFFTIQAALPLMRNGGSIIVTTSISNGKGAPHFSVYAACKAALRSLVQTLGVELIGRGIRVNAISPGPISTPGFGRRWNAPQEVVQAAREAFVEKSPIKRFGHPEEVARAVLFLATEESSYVVGTELVVDGGVSLPL</sequence>
<gene>
    <name evidence="4" type="ORF">ACFOW7_07945</name>
</gene>
<dbReference type="CDD" id="cd05233">
    <property type="entry name" value="SDR_c"/>
    <property type="match status" value="1"/>
</dbReference>
<dbReference type="RefSeq" id="WP_378162884.1">
    <property type="nucleotide sequence ID" value="NZ_JBHSBU010000001.1"/>
</dbReference>
<evidence type="ECO:0000256" key="1">
    <source>
        <dbReference type="ARBA" id="ARBA00006484"/>
    </source>
</evidence>
<evidence type="ECO:0000313" key="5">
    <source>
        <dbReference type="Proteomes" id="UP001595791"/>
    </source>
</evidence>